<evidence type="ECO:0000313" key="2">
    <source>
        <dbReference type="Proteomes" id="UP000195611"/>
    </source>
</evidence>
<proteinExistence type="predicted"/>
<evidence type="ECO:0000313" key="1">
    <source>
        <dbReference type="EMBL" id="SJN44543.1"/>
    </source>
</evidence>
<dbReference type="AlphaFoldDB" id="A0A1R4KKD0"/>
<accession>A0A1R4KKD0</accession>
<protein>
    <submittedName>
        <fullName evidence="1">Uncharacterized protein</fullName>
    </submittedName>
</protein>
<gene>
    <name evidence="1" type="ORF">FM115_10660</name>
</gene>
<organism evidence="1 2">
    <name type="scientific">Marinilactibacillus psychrotolerans 42ea</name>
    <dbReference type="NCBI Taxonomy" id="1255609"/>
    <lineage>
        <taxon>Bacteria</taxon>
        <taxon>Bacillati</taxon>
        <taxon>Bacillota</taxon>
        <taxon>Bacilli</taxon>
        <taxon>Lactobacillales</taxon>
        <taxon>Carnobacteriaceae</taxon>
        <taxon>Marinilactibacillus</taxon>
    </lineage>
</organism>
<name>A0A1R4KKD0_9LACT</name>
<sequence>MVRGLFKDEHTHPFLYALKLVIDDESTFTEGIIVSFKKAKT</sequence>
<dbReference type="EMBL" id="FUKW01000151">
    <property type="protein sequence ID" value="SJN44543.1"/>
    <property type="molecule type" value="Genomic_DNA"/>
</dbReference>
<reference evidence="1 2" key="1">
    <citation type="submission" date="2017-02" db="EMBL/GenBank/DDBJ databases">
        <authorList>
            <person name="Peterson S.W."/>
        </authorList>
    </citation>
    <scope>NUCLEOTIDE SEQUENCE [LARGE SCALE GENOMIC DNA]</scope>
    <source>
        <strain evidence="1 2">42ea</strain>
    </source>
</reference>
<dbReference type="Proteomes" id="UP000195611">
    <property type="component" value="Unassembled WGS sequence"/>
</dbReference>